<accession>A0A841INF0</accession>
<dbReference type="Pfam" id="PF07661">
    <property type="entry name" value="MORN_2"/>
    <property type="match status" value="2"/>
</dbReference>
<gene>
    <name evidence="1" type="ORF">FHS13_002219</name>
</gene>
<keyword evidence="2" id="KW-1185">Reference proteome</keyword>
<organism evidence="1 2">
    <name type="scientific">Nocardiopsis algeriensis</name>
    <dbReference type="NCBI Taxonomy" id="1478215"/>
    <lineage>
        <taxon>Bacteria</taxon>
        <taxon>Bacillati</taxon>
        <taxon>Actinomycetota</taxon>
        <taxon>Actinomycetes</taxon>
        <taxon>Streptosporangiales</taxon>
        <taxon>Nocardiopsidaceae</taxon>
        <taxon>Nocardiopsis</taxon>
    </lineage>
</organism>
<dbReference type="EMBL" id="JACHJO010000006">
    <property type="protein sequence ID" value="MBB6120267.1"/>
    <property type="molecule type" value="Genomic_DNA"/>
</dbReference>
<dbReference type="Gene3D" id="3.90.930.1">
    <property type="match status" value="1"/>
</dbReference>
<name>A0A841INF0_9ACTN</name>
<evidence type="ECO:0000313" key="1">
    <source>
        <dbReference type="EMBL" id="MBB6120267.1"/>
    </source>
</evidence>
<dbReference type="InterPro" id="IPR011652">
    <property type="entry name" value="MORN_2"/>
</dbReference>
<reference evidence="1 2" key="1">
    <citation type="submission" date="2020-08" db="EMBL/GenBank/DDBJ databases">
        <title>Genomic Encyclopedia of Type Strains, Phase III (KMG-III): the genomes of soil and plant-associated and newly described type strains.</title>
        <authorList>
            <person name="Whitman W."/>
        </authorList>
    </citation>
    <scope>NUCLEOTIDE SEQUENCE [LARGE SCALE GENOMIC DNA]</scope>
    <source>
        <strain evidence="1 2">CECT 8712</strain>
    </source>
</reference>
<protein>
    <submittedName>
        <fullName evidence="1">Antitoxin component YwqK of YwqJK toxin-antitoxin module</fullName>
    </submittedName>
</protein>
<dbReference type="SUPFAM" id="SSF82185">
    <property type="entry name" value="Histone H3 K4-specific methyltransferase SET7/9 N-terminal domain"/>
    <property type="match status" value="1"/>
</dbReference>
<proteinExistence type="predicted"/>
<dbReference type="AlphaFoldDB" id="A0A841INF0"/>
<evidence type="ECO:0000313" key="2">
    <source>
        <dbReference type="Proteomes" id="UP000536604"/>
    </source>
</evidence>
<dbReference type="Proteomes" id="UP000536604">
    <property type="component" value="Unassembled WGS sequence"/>
</dbReference>
<sequence length="126" mass="14404">MNEEGLDYNYDENLTLYKGSPFTGQAVERNSKGNIVELATYKKGIEHGLQKSWHPEGDIKSEGFTNSGIACGVWKSWFPNGQISEETEFDASGNRIYLRQWNISGEITREEYFHERLAPPITPEEQ</sequence>
<dbReference type="RefSeq" id="WP_184291183.1">
    <property type="nucleotide sequence ID" value="NZ_JACHJO010000006.1"/>
</dbReference>
<comment type="caution">
    <text evidence="1">The sequence shown here is derived from an EMBL/GenBank/DDBJ whole genome shotgun (WGS) entry which is preliminary data.</text>
</comment>